<evidence type="ECO:0000313" key="8">
    <source>
        <dbReference type="Proteomes" id="UP001303473"/>
    </source>
</evidence>
<dbReference type="SUPFAM" id="SSF52540">
    <property type="entry name" value="P-loop containing nucleoside triphosphate hydrolases"/>
    <property type="match status" value="1"/>
</dbReference>
<dbReference type="EMBL" id="MU853837">
    <property type="protein sequence ID" value="KAK3938110.1"/>
    <property type="molecule type" value="Genomic_DNA"/>
</dbReference>
<name>A0AAN6N2R1_9PEZI</name>
<protein>
    <recommendedName>
        <fullName evidence="6">NACHT domain-containing protein</fullName>
    </recommendedName>
</protein>
<dbReference type="PROSITE" id="PS50294">
    <property type="entry name" value="WD_REPEATS_REGION"/>
    <property type="match status" value="7"/>
</dbReference>
<evidence type="ECO:0000256" key="4">
    <source>
        <dbReference type="SAM" id="Coils"/>
    </source>
</evidence>
<dbReference type="Pfam" id="PF00400">
    <property type="entry name" value="WD40"/>
    <property type="match status" value="7"/>
</dbReference>
<evidence type="ECO:0000256" key="2">
    <source>
        <dbReference type="ARBA" id="ARBA00022737"/>
    </source>
</evidence>
<organism evidence="7 8">
    <name type="scientific">Diplogelasinospora grovesii</name>
    <dbReference type="NCBI Taxonomy" id="303347"/>
    <lineage>
        <taxon>Eukaryota</taxon>
        <taxon>Fungi</taxon>
        <taxon>Dikarya</taxon>
        <taxon>Ascomycota</taxon>
        <taxon>Pezizomycotina</taxon>
        <taxon>Sordariomycetes</taxon>
        <taxon>Sordariomycetidae</taxon>
        <taxon>Sordariales</taxon>
        <taxon>Diplogelasinosporaceae</taxon>
        <taxon>Diplogelasinospora</taxon>
    </lineage>
</organism>
<dbReference type="PRINTS" id="PR00320">
    <property type="entry name" value="GPROTEINBRPT"/>
</dbReference>
<reference evidence="8" key="1">
    <citation type="journal article" date="2023" name="Mol. Phylogenet. Evol.">
        <title>Genome-scale phylogeny and comparative genomics of the fungal order Sordariales.</title>
        <authorList>
            <person name="Hensen N."/>
            <person name="Bonometti L."/>
            <person name="Westerberg I."/>
            <person name="Brannstrom I.O."/>
            <person name="Guillou S."/>
            <person name="Cros-Aarteil S."/>
            <person name="Calhoun S."/>
            <person name="Haridas S."/>
            <person name="Kuo A."/>
            <person name="Mondo S."/>
            <person name="Pangilinan J."/>
            <person name="Riley R."/>
            <person name="LaButti K."/>
            <person name="Andreopoulos B."/>
            <person name="Lipzen A."/>
            <person name="Chen C."/>
            <person name="Yan M."/>
            <person name="Daum C."/>
            <person name="Ng V."/>
            <person name="Clum A."/>
            <person name="Steindorff A."/>
            <person name="Ohm R.A."/>
            <person name="Martin F."/>
            <person name="Silar P."/>
            <person name="Natvig D.O."/>
            <person name="Lalanne C."/>
            <person name="Gautier V."/>
            <person name="Ament-Velasquez S.L."/>
            <person name="Kruys A."/>
            <person name="Hutchinson M.I."/>
            <person name="Powell A.J."/>
            <person name="Barry K."/>
            <person name="Miller A.N."/>
            <person name="Grigoriev I.V."/>
            <person name="Debuchy R."/>
            <person name="Gladieux P."/>
            <person name="Hiltunen Thoren M."/>
            <person name="Johannesson H."/>
        </authorList>
    </citation>
    <scope>NUCLEOTIDE SEQUENCE [LARGE SCALE GENOMIC DNA]</scope>
    <source>
        <strain evidence="8">CBS 340.73</strain>
    </source>
</reference>
<evidence type="ECO:0000256" key="3">
    <source>
        <dbReference type="PROSITE-ProRule" id="PRU00221"/>
    </source>
</evidence>
<dbReference type="Pfam" id="PF24883">
    <property type="entry name" value="NPHP3_N"/>
    <property type="match status" value="1"/>
</dbReference>
<feature type="compositionally biased region" description="Basic and acidic residues" evidence="5">
    <location>
        <begin position="150"/>
        <end position="159"/>
    </location>
</feature>
<evidence type="ECO:0000256" key="1">
    <source>
        <dbReference type="ARBA" id="ARBA00022574"/>
    </source>
</evidence>
<feature type="repeat" description="WD" evidence="3">
    <location>
        <begin position="945"/>
        <end position="986"/>
    </location>
</feature>
<feature type="coiled-coil region" evidence="4">
    <location>
        <begin position="343"/>
        <end position="370"/>
    </location>
</feature>
<dbReference type="PANTHER" id="PTHR19848:SF8">
    <property type="entry name" value="F-BOX AND WD REPEAT DOMAIN CONTAINING 7"/>
    <property type="match status" value="1"/>
</dbReference>
<feature type="region of interest" description="Disordered" evidence="5">
    <location>
        <begin position="130"/>
        <end position="159"/>
    </location>
</feature>
<dbReference type="PROSITE" id="PS50082">
    <property type="entry name" value="WD_REPEATS_2"/>
    <property type="match status" value="7"/>
</dbReference>
<feature type="repeat" description="WD" evidence="3">
    <location>
        <begin position="1029"/>
        <end position="1070"/>
    </location>
</feature>
<dbReference type="InterPro" id="IPR001680">
    <property type="entry name" value="WD40_rpt"/>
</dbReference>
<dbReference type="PANTHER" id="PTHR19848">
    <property type="entry name" value="WD40 REPEAT PROTEIN"/>
    <property type="match status" value="1"/>
</dbReference>
<dbReference type="InterPro" id="IPR015943">
    <property type="entry name" value="WD40/YVTN_repeat-like_dom_sf"/>
</dbReference>
<dbReference type="InterPro" id="IPR007111">
    <property type="entry name" value="NACHT_NTPase"/>
</dbReference>
<keyword evidence="8" id="KW-1185">Reference proteome</keyword>
<feature type="repeat" description="WD" evidence="3">
    <location>
        <begin position="1197"/>
        <end position="1238"/>
    </location>
</feature>
<dbReference type="PROSITE" id="PS50837">
    <property type="entry name" value="NACHT"/>
    <property type="match status" value="1"/>
</dbReference>
<dbReference type="Pfam" id="PF17100">
    <property type="entry name" value="NACHT_N"/>
    <property type="match status" value="1"/>
</dbReference>
<gene>
    <name evidence="7" type="ORF">QBC46DRAFT_356117</name>
</gene>
<accession>A0AAN6N2R1</accession>
<dbReference type="AlphaFoldDB" id="A0AAN6N2R1"/>
<comment type="caution">
    <text evidence="7">The sequence shown here is derived from an EMBL/GenBank/DDBJ whole genome shotgun (WGS) entry which is preliminary data.</text>
</comment>
<feature type="compositionally biased region" description="Polar residues" evidence="5">
    <location>
        <begin position="140"/>
        <end position="149"/>
    </location>
</feature>
<evidence type="ECO:0000313" key="7">
    <source>
        <dbReference type="EMBL" id="KAK3938110.1"/>
    </source>
</evidence>
<dbReference type="InterPro" id="IPR056884">
    <property type="entry name" value="NPHP3-like_N"/>
</dbReference>
<feature type="compositionally biased region" description="Polar residues" evidence="5">
    <location>
        <begin position="65"/>
        <end position="90"/>
    </location>
</feature>
<evidence type="ECO:0000259" key="6">
    <source>
        <dbReference type="PROSITE" id="PS50837"/>
    </source>
</evidence>
<feature type="domain" description="NACHT" evidence="6">
    <location>
        <begin position="436"/>
        <end position="655"/>
    </location>
</feature>
<sequence length="1243" mass="138507">MGWLKCIRHRGKNPAKAQGRSTRHDPVLVSANSSQANIAPRSKHSSTYLKTADGIQSDPVPVVAGNNSSPKAGEDVSQSATGEQAANSTEGLAAGRSLWDRAYNDLKKDNEALERINAYERLLREHLTEVQRNVPAGPNESDNAGNAANQDRKHDTDTGREKLADITELGLEYMEKKKISATLFGHEFVLQDVVEKVAKAVEWGEDYIKDAVKDLPYASIVMVGVSLVLPLLKNPTAAEIASRDGFAYVTSQMRYYVAMEPLLLPADMESDLKDVLIGCLKDLYKLIIDFQVRTVLRFYRDRIKNFFRGTIDYDKWAEKADGIKHEEVELFQKFDKAMSGGSLRKLKGLAQEAEASRKALNELVDIARNSLRFAEKMDQHMSDTDNRDCLESLGATDPRLDKERIEQEKGGLLRDSYCWVLNHVDFQRWRDDEQSQLLWIRGDPGKGKTMLLCGIIDELINSTAHTANVSFFFCQATRAHINNATAALRGLIYMLVKQQPSFISYLRESYDDGKRRFEGVNAWVALSKIFRKMLGDPNLKPTYLFIDALDECTTDLDRLLDFIQNSATHSSVKWIVTSRNWPSIEKGLKEATHKVPLPLELNEESVSAAVTIYVRFKVSWLAQRNEYDNQTRDAVYHYMSTNAHGTFLWVALVCQELANVSGWKAQKKLKTFPPGLDALYRRMMDQICDSEDAELCKKILAVISVVYRPITLDELVALVDMPNGSSGNYKVLAEIVGLCGSFLTLRKHSISFIHQSAKDFILEKASEEIFSFGIEDIHHTIFSRSLQVMSKTLRRDVYNLSAPGFPIDQVQPPNPDPLAAVRYSCIYWVDHLRDCDPKKNANEDLQGAGSIDTFLRRDYLHWLEALSLLKGRETSPLIGRVRDATRFILYHKWAIENSPLQIYASALVFSPARSITRNQFKKEEPKWIIRKPAIADNWSACLQTLEGHSDPVLSVAWSHDATRLASASYDKTVKIWDPATGACVLMLEGHSSWVSSVAWSHDATRLASASYDKMVKIWDPATGACVSTLEGHSYSVSSVAWSHDATRLASASYDKTVKIWDPATGACVSTLEGYSGWVSSVAWSHDATRLASASYDKTVKIWDPATGACVSTLEGHSGLVSSVAWSHDATRLASASDDKMVKIWDPATGACVSTLKGHSGWVWSVAWSHDATRLASASDDKTVKIWDPATGACMSTLEGHSYWVSSVAWSHDATRLASASSDNTVKIWDPATGACVAIIKKAI</sequence>
<dbReference type="Gene3D" id="3.40.50.300">
    <property type="entry name" value="P-loop containing nucleotide triphosphate hydrolases"/>
    <property type="match status" value="1"/>
</dbReference>
<dbReference type="InterPro" id="IPR031359">
    <property type="entry name" value="NACHT_N"/>
</dbReference>
<keyword evidence="1 3" id="KW-0853">WD repeat</keyword>
<dbReference type="InterPro" id="IPR036322">
    <property type="entry name" value="WD40_repeat_dom_sf"/>
</dbReference>
<dbReference type="CDD" id="cd00200">
    <property type="entry name" value="WD40"/>
    <property type="match status" value="1"/>
</dbReference>
<dbReference type="SMART" id="SM00320">
    <property type="entry name" value="WD40"/>
    <property type="match status" value="7"/>
</dbReference>
<dbReference type="Gene3D" id="2.130.10.10">
    <property type="entry name" value="YVTN repeat-like/Quinoprotein amine dehydrogenase"/>
    <property type="match status" value="4"/>
</dbReference>
<feature type="repeat" description="WD" evidence="3">
    <location>
        <begin position="1113"/>
        <end position="1154"/>
    </location>
</feature>
<proteinExistence type="predicted"/>
<feature type="region of interest" description="Disordered" evidence="5">
    <location>
        <begin position="53"/>
        <end position="90"/>
    </location>
</feature>
<dbReference type="InterPro" id="IPR027417">
    <property type="entry name" value="P-loop_NTPase"/>
</dbReference>
<feature type="repeat" description="WD" evidence="3">
    <location>
        <begin position="987"/>
        <end position="1028"/>
    </location>
</feature>
<dbReference type="Proteomes" id="UP001303473">
    <property type="component" value="Unassembled WGS sequence"/>
</dbReference>
<keyword evidence="4" id="KW-0175">Coiled coil</keyword>
<dbReference type="InterPro" id="IPR020472">
    <property type="entry name" value="WD40_PAC1"/>
</dbReference>
<keyword evidence="2" id="KW-0677">Repeat</keyword>
<feature type="repeat" description="WD" evidence="3">
    <location>
        <begin position="1155"/>
        <end position="1196"/>
    </location>
</feature>
<evidence type="ECO:0000256" key="5">
    <source>
        <dbReference type="SAM" id="MobiDB-lite"/>
    </source>
</evidence>
<feature type="repeat" description="WD" evidence="3">
    <location>
        <begin position="1071"/>
        <end position="1112"/>
    </location>
</feature>
<dbReference type="SUPFAM" id="SSF50978">
    <property type="entry name" value="WD40 repeat-like"/>
    <property type="match status" value="1"/>
</dbReference>